<dbReference type="NCBIfam" id="TIGR00229">
    <property type="entry name" value="sensory_box"/>
    <property type="match status" value="2"/>
</dbReference>
<feature type="domain" description="Methyl-accepting transducer" evidence="5">
    <location>
        <begin position="274"/>
        <end position="510"/>
    </location>
</feature>
<dbReference type="PANTHER" id="PTHR32089:SF112">
    <property type="entry name" value="LYSOZYME-LIKE PROTEIN-RELATED"/>
    <property type="match status" value="1"/>
</dbReference>
<dbReference type="SMART" id="SM00283">
    <property type="entry name" value="MA"/>
    <property type="match status" value="1"/>
</dbReference>
<evidence type="ECO:0000313" key="8">
    <source>
        <dbReference type="EMBL" id="GBG13057.1"/>
    </source>
</evidence>
<sequence>MNRIKHWFRTDIFGHGRERALFRQIVESSPNAIVLAGRDGRITLVNAQTEKMFRYPREELIGQPVEVLVPVRFRAAHPAHRMAFFGNPSVRSMGAGRDLFGLRRDGTEFPVEIGLNPIADDPEGRVLASIIDITERKRAEERFRRVVEAAPNAIIVVGRDGRMLMVNAQAEKLFGFAREEMVGQSVDILVPQRFRSMHGGYRASYFAHPSDRPMGAGRDLFGLRRDGSEFPVEIGLNAIQGDDDTLVLVSIIDITERKRAEQGLRELMQEMQAMVDVLSSSTNDILTAVSQLTATSVETATAVNQTTSTVEEVKQTAILAANKARQVSDTANQSSEISQHGREAVLESIDSMQRIHAQMISIAQSTARLLEHGQSIADIINTVNDLAEQSNVLAVNAAIEAAKAGEHGKGFSVVAQEIKSLAEQSKAATTQVRQILRENQNATQAAVAATEQGSRAVESGMALSRQAGDAITHLSSSIEQATEAATQIAVSAQQQLVGIDQAVMAIRSIGDASTQNVDSTRQTERVAHQLHELGLKLKRLVEQA</sequence>
<dbReference type="InterPro" id="IPR013767">
    <property type="entry name" value="PAS_fold"/>
</dbReference>
<dbReference type="GO" id="GO:0016020">
    <property type="term" value="C:membrane"/>
    <property type="evidence" value="ECO:0007669"/>
    <property type="project" value="InterPro"/>
</dbReference>
<dbReference type="Gene3D" id="1.10.287.950">
    <property type="entry name" value="Methyl-accepting chemotaxis protein"/>
    <property type="match status" value="1"/>
</dbReference>
<evidence type="ECO:0000313" key="9">
    <source>
        <dbReference type="Proteomes" id="UP000245081"/>
    </source>
</evidence>
<evidence type="ECO:0000259" key="5">
    <source>
        <dbReference type="PROSITE" id="PS50111"/>
    </source>
</evidence>
<evidence type="ECO:0000259" key="7">
    <source>
        <dbReference type="PROSITE" id="PS50113"/>
    </source>
</evidence>
<dbReference type="SUPFAM" id="SSF55785">
    <property type="entry name" value="PYP-like sensor domain (PAS domain)"/>
    <property type="match status" value="2"/>
</dbReference>
<dbReference type="Gene3D" id="3.30.450.20">
    <property type="entry name" value="PAS domain"/>
    <property type="match status" value="2"/>
</dbReference>
<dbReference type="SMART" id="SM00086">
    <property type="entry name" value="PAC"/>
    <property type="match status" value="2"/>
</dbReference>
<dbReference type="InterPro" id="IPR004090">
    <property type="entry name" value="Chemotax_Me-accpt_rcpt"/>
</dbReference>
<comment type="similarity">
    <text evidence="2">Belongs to the methyl-accepting chemotaxis (MCP) protein family.</text>
</comment>
<dbReference type="InterPro" id="IPR004089">
    <property type="entry name" value="MCPsignal_dom"/>
</dbReference>
<evidence type="ECO:0000256" key="2">
    <source>
        <dbReference type="ARBA" id="ARBA00029447"/>
    </source>
</evidence>
<dbReference type="AlphaFoldDB" id="A0A2R5F3J5"/>
<evidence type="ECO:0000256" key="1">
    <source>
        <dbReference type="ARBA" id="ARBA00023224"/>
    </source>
</evidence>
<accession>A0A2R5F3J5</accession>
<evidence type="ECO:0000259" key="6">
    <source>
        <dbReference type="PROSITE" id="PS50112"/>
    </source>
</evidence>
<dbReference type="CDD" id="cd00130">
    <property type="entry name" value="PAS"/>
    <property type="match status" value="2"/>
</dbReference>
<dbReference type="GO" id="GO:0006935">
    <property type="term" value="P:chemotaxis"/>
    <property type="evidence" value="ECO:0007669"/>
    <property type="project" value="InterPro"/>
</dbReference>
<feature type="coiled-coil region" evidence="4">
    <location>
        <begin position="418"/>
        <end position="452"/>
    </location>
</feature>
<dbReference type="RefSeq" id="WP_109014266.1">
    <property type="nucleotide sequence ID" value="NZ_BDOQ01000002.1"/>
</dbReference>
<keyword evidence="8" id="KW-0808">Transferase</keyword>
<proteinExistence type="inferred from homology"/>
<dbReference type="InterPro" id="IPR001610">
    <property type="entry name" value="PAC"/>
</dbReference>
<feature type="domain" description="PAS" evidence="6">
    <location>
        <begin position="139"/>
        <end position="192"/>
    </location>
</feature>
<dbReference type="SUPFAM" id="SSF58104">
    <property type="entry name" value="Methyl-accepting chemotaxis protein (MCP) signaling domain"/>
    <property type="match status" value="1"/>
</dbReference>
<dbReference type="PROSITE" id="PS50111">
    <property type="entry name" value="CHEMOTAXIS_TRANSDUC_2"/>
    <property type="match status" value="1"/>
</dbReference>
<dbReference type="EMBL" id="BDOQ01000002">
    <property type="protein sequence ID" value="GBG13057.1"/>
    <property type="molecule type" value="Genomic_DNA"/>
</dbReference>
<dbReference type="InterPro" id="IPR000700">
    <property type="entry name" value="PAS-assoc_C"/>
</dbReference>
<dbReference type="Pfam" id="PF00015">
    <property type="entry name" value="MCPsignal"/>
    <property type="match status" value="1"/>
</dbReference>
<dbReference type="PROSITE" id="PS50112">
    <property type="entry name" value="PAS"/>
    <property type="match status" value="2"/>
</dbReference>
<evidence type="ECO:0000256" key="3">
    <source>
        <dbReference type="PROSITE-ProRule" id="PRU00284"/>
    </source>
</evidence>
<feature type="domain" description="PAC" evidence="7">
    <location>
        <begin position="216"/>
        <end position="266"/>
    </location>
</feature>
<keyword evidence="1 3" id="KW-0807">Transducer</keyword>
<feature type="domain" description="PAS" evidence="6">
    <location>
        <begin position="18"/>
        <end position="70"/>
    </location>
</feature>
<dbReference type="PRINTS" id="PR00260">
    <property type="entry name" value="CHEMTRNSDUCR"/>
</dbReference>
<dbReference type="OrthoDB" id="8552871at2"/>
<name>A0A2R5F3J5_9PROT</name>
<reference evidence="8 9" key="1">
    <citation type="journal article" date="2018" name="Environ. Microbiol.">
        <title>Isolation and genomic characterization of Novimethylophilus kurashikiensis gen. nov. sp. nov., a new lanthanide-dependent methylotrophic species of Methylophilaceae.</title>
        <authorList>
            <person name="Lv H."/>
            <person name="Sahin N."/>
            <person name="Tani A."/>
        </authorList>
    </citation>
    <scope>NUCLEOTIDE SEQUENCE [LARGE SCALE GENOMIC DNA]</scope>
    <source>
        <strain evidence="8 9">La2-4</strain>
    </source>
</reference>
<keyword evidence="4" id="KW-0175">Coiled coil</keyword>
<dbReference type="SMART" id="SM00091">
    <property type="entry name" value="PAS"/>
    <property type="match status" value="2"/>
</dbReference>
<keyword evidence="9" id="KW-1185">Reference proteome</keyword>
<dbReference type="GO" id="GO:0004888">
    <property type="term" value="F:transmembrane signaling receptor activity"/>
    <property type="evidence" value="ECO:0007669"/>
    <property type="project" value="InterPro"/>
</dbReference>
<dbReference type="InterPro" id="IPR035965">
    <property type="entry name" value="PAS-like_dom_sf"/>
</dbReference>
<feature type="domain" description="PAC" evidence="7">
    <location>
        <begin position="95"/>
        <end position="145"/>
    </location>
</feature>
<dbReference type="InterPro" id="IPR000014">
    <property type="entry name" value="PAS"/>
</dbReference>
<evidence type="ECO:0000256" key="4">
    <source>
        <dbReference type="SAM" id="Coils"/>
    </source>
</evidence>
<dbReference type="PROSITE" id="PS50113">
    <property type="entry name" value="PAC"/>
    <property type="match status" value="2"/>
</dbReference>
<protein>
    <submittedName>
        <fullName evidence="8">Histidine kinase</fullName>
    </submittedName>
</protein>
<dbReference type="Pfam" id="PF00989">
    <property type="entry name" value="PAS"/>
    <property type="match status" value="2"/>
</dbReference>
<gene>
    <name evidence="8" type="ORF">NMK_0595</name>
</gene>
<dbReference type="GO" id="GO:0007165">
    <property type="term" value="P:signal transduction"/>
    <property type="evidence" value="ECO:0007669"/>
    <property type="project" value="UniProtKB-KW"/>
</dbReference>
<dbReference type="Proteomes" id="UP000245081">
    <property type="component" value="Unassembled WGS sequence"/>
</dbReference>
<comment type="caution">
    <text evidence="8">The sequence shown here is derived from an EMBL/GenBank/DDBJ whole genome shotgun (WGS) entry which is preliminary data.</text>
</comment>
<dbReference type="GO" id="GO:0016301">
    <property type="term" value="F:kinase activity"/>
    <property type="evidence" value="ECO:0007669"/>
    <property type="project" value="UniProtKB-KW"/>
</dbReference>
<dbReference type="PANTHER" id="PTHR32089">
    <property type="entry name" value="METHYL-ACCEPTING CHEMOTAXIS PROTEIN MCPB"/>
    <property type="match status" value="1"/>
</dbReference>
<keyword evidence="8" id="KW-0418">Kinase</keyword>
<organism evidence="8 9">
    <name type="scientific">Novimethylophilus kurashikiensis</name>
    <dbReference type="NCBI Taxonomy" id="1825523"/>
    <lineage>
        <taxon>Bacteria</taxon>
        <taxon>Pseudomonadati</taxon>
        <taxon>Pseudomonadota</taxon>
        <taxon>Betaproteobacteria</taxon>
        <taxon>Nitrosomonadales</taxon>
        <taxon>Methylophilaceae</taxon>
        <taxon>Novimethylophilus</taxon>
    </lineage>
</organism>
<dbReference type="GO" id="GO:0006355">
    <property type="term" value="P:regulation of DNA-templated transcription"/>
    <property type="evidence" value="ECO:0007669"/>
    <property type="project" value="InterPro"/>
</dbReference>
<dbReference type="CDD" id="cd11386">
    <property type="entry name" value="MCP_signal"/>
    <property type="match status" value="1"/>
</dbReference>